<proteinExistence type="predicted"/>
<feature type="region of interest" description="Disordered" evidence="1">
    <location>
        <begin position="30"/>
        <end position="61"/>
    </location>
</feature>
<dbReference type="Proteomes" id="UP000198461">
    <property type="component" value="Unassembled WGS sequence"/>
</dbReference>
<evidence type="ECO:0000313" key="3">
    <source>
        <dbReference type="EMBL" id="SIO02655.1"/>
    </source>
</evidence>
<protein>
    <recommendedName>
        <fullName evidence="5">Lipoprotein</fullName>
    </recommendedName>
</protein>
<keyword evidence="2" id="KW-0732">Signal</keyword>
<dbReference type="EMBL" id="FSRE01000003">
    <property type="protein sequence ID" value="SIO02655.1"/>
    <property type="molecule type" value="Genomic_DNA"/>
</dbReference>
<accession>A0A1N6G545</accession>
<reference evidence="3 4" key="1">
    <citation type="submission" date="2016-11" db="EMBL/GenBank/DDBJ databases">
        <authorList>
            <person name="Jaros S."/>
            <person name="Januszkiewicz K."/>
            <person name="Wedrychowicz H."/>
        </authorList>
    </citation>
    <scope>NUCLEOTIDE SEQUENCE [LARGE SCALE GENOMIC DNA]</scope>
    <source>
        <strain evidence="3 4">DSM 17737</strain>
    </source>
</reference>
<dbReference type="PROSITE" id="PS51257">
    <property type="entry name" value="PROKAR_LIPOPROTEIN"/>
    <property type="match status" value="1"/>
</dbReference>
<dbReference type="RefSeq" id="WP_074201486.1">
    <property type="nucleotide sequence ID" value="NZ_FSRE01000003.1"/>
</dbReference>
<evidence type="ECO:0008006" key="5">
    <source>
        <dbReference type="Google" id="ProtNLM"/>
    </source>
</evidence>
<dbReference type="STRING" id="364032.SAMN05443662_1196"/>
<dbReference type="AlphaFoldDB" id="A0A1N6G545"/>
<feature type="signal peptide" evidence="2">
    <location>
        <begin position="1"/>
        <end position="20"/>
    </location>
</feature>
<organism evidence="3 4">
    <name type="scientific">Sulfurivirga caldicuralii</name>
    <dbReference type="NCBI Taxonomy" id="364032"/>
    <lineage>
        <taxon>Bacteria</taxon>
        <taxon>Pseudomonadati</taxon>
        <taxon>Pseudomonadota</taxon>
        <taxon>Gammaproteobacteria</taxon>
        <taxon>Thiotrichales</taxon>
        <taxon>Piscirickettsiaceae</taxon>
        <taxon>Sulfurivirga</taxon>
    </lineage>
</organism>
<evidence type="ECO:0000256" key="1">
    <source>
        <dbReference type="SAM" id="MobiDB-lite"/>
    </source>
</evidence>
<evidence type="ECO:0000313" key="4">
    <source>
        <dbReference type="Proteomes" id="UP000198461"/>
    </source>
</evidence>
<keyword evidence="4" id="KW-1185">Reference proteome</keyword>
<sequence length="61" mass="6249">MKLFRIALMALFVAAVSACSKGGDENAAQEKAKAAVQQQQAPAAAPAHGGYDPNKDADSDC</sequence>
<name>A0A1N6G545_9GAMM</name>
<evidence type="ECO:0000256" key="2">
    <source>
        <dbReference type="SAM" id="SignalP"/>
    </source>
</evidence>
<gene>
    <name evidence="3" type="ORF">SAMN05443662_1196</name>
</gene>
<feature type="compositionally biased region" description="Low complexity" evidence="1">
    <location>
        <begin position="34"/>
        <end position="47"/>
    </location>
</feature>
<feature type="chain" id="PRO_5012229990" description="Lipoprotein" evidence="2">
    <location>
        <begin position="21"/>
        <end position="61"/>
    </location>
</feature>